<dbReference type="InterPro" id="IPR002999">
    <property type="entry name" value="Tudor"/>
</dbReference>
<dbReference type="Pfam" id="PF00567">
    <property type="entry name" value="TUDOR"/>
    <property type="match status" value="2"/>
</dbReference>
<evidence type="ECO:0000256" key="5">
    <source>
        <dbReference type="SAM" id="MobiDB-lite"/>
    </source>
</evidence>
<dbReference type="EMBL" id="GDRN01081481">
    <property type="protein sequence ID" value="JAI62013.1"/>
    <property type="molecule type" value="Transcribed_RNA"/>
</dbReference>
<dbReference type="Pfam" id="PF01753">
    <property type="entry name" value="zf-MYND"/>
    <property type="match status" value="1"/>
</dbReference>
<feature type="domain" description="MYND-type" evidence="7">
    <location>
        <begin position="53"/>
        <end position="88"/>
    </location>
</feature>
<dbReference type="Gene3D" id="6.10.140.2220">
    <property type="match status" value="1"/>
</dbReference>
<keyword evidence="2 4" id="KW-0863">Zinc-finger</keyword>
<dbReference type="PANTHER" id="PTHR22948">
    <property type="entry name" value="TUDOR DOMAIN CONTAINING PROTEIN"/>
    <property type="match status" value="1"/>
</dbReference>
<evidence type="ECO:0000259" key="6">
    <source>
        <dbReference type="PROSITE" id="PS50304"/>
    </source>
</evidence>
<evidence type="ECO:0000256" key="1">
    <source>
        <dbReference type="ARBA" id="ARBA00022723"/>
    </source>
</evidence>
<dbReference type="AlphaFoldDB" id="A0A0P4W6Z6"/>
<evidence type="ECO:0000256" key="4">
    <source>
        <dbReference type="PROSITE-ProRule" id="PRU00134"/>
    </source>
</evidence>
<dbReference type="CDD" id="cd20379">
    <property type="entry name" value="Tudor_dTUD-like"/>
    <property type="match status" value="1"/>
</dbReference>
<dbReference type="SUPFAM" id="SSF63748">
    <property type="entry name" value="Tudor/PWWP/MBT"/>
    <property type="match status" value="2"/>
</dbReference>
<dbReference type="InterPro" id="IPR002893">
    <property type="entry name" value="Znf_MYND"/>
</dbReference>
<protein>
    <recommendedName>
        <fullName evidence="9">Tudor domain-containing protein</fullName>
    </recommendedName>
</protein>
<dbReference type="SUPFAM" id="SSF144232">
    <property type="entry name" value="HIT/MYND zinc finger-like"/>
    <property type="match status" value="1"/>
</dbReference>
<feature type="domain" description="Tudor" evidence="6">
    <location>
        <begin position="650"/>
        <end position="709"/>
    </location>
</feature>
<evidence type="ECO:0000313" key="8">
    <source>
        <dbReference type="EMBL" id="JAI62013.1"/>
    </source>
</evidence>
<dbReference type="PANTHER" id="PTHR22948:SF29">
    <property type="entry name" value="FI02030P-RELATED"/>
    <property type="match status" value="1"/>
</dbReference>
<evidence type="ECO:0000256" key="3">
    <source>
        <dbReference type="ARBA" id="ARBA00022833"/>
    </source>
</evidence>
<dbReference type="PROSITE" id="PS50304">
    <property type="entry name" value="TUDOR"/>
    <property type="match status" value="2"/>
</dbReference>
<feature type="region of interest" description="Disordered" evidence="5">
    <location>
        <begin position="539"/>
        <end position="563"/>
    </location>
</feature>
<proteinExistence type="predicted"/>
<name>A0A0P4W6Z6_SCYOL</name>
<dbReference type="GO" id="GO:0008270">
    <property type="term" value="F:zinc ion binding"/>
    <property type="evidence" value="ECO:0007669"/>
    <property type="project" value="UniProtKB-KW"/>
</dbReference>
<keyword evidence="3" id="KW-0862">Zinc</keyword>
<dbReference type="Gene3D" id="2.30.30.140">
    <property type="match status" value="2"/>
</dbReference>
<sequence>MESLPKPRCCSPVLQESQNRTEGQAKIPLPPGNEVVVIGKGNVMMEGSRPQPCVFCGGLGQLRCSVCKAWYCSMVCQVDDWYLHKNTCRSPPVLDDPQKVKSSLCGTGGDASRDASAVMMSSSPFSSFSSFVDGLEKDISGRTSEEMDPCSGQKCCMVKEMLPSRNMGNMPANLNMMTENGYNCGRGAMLKKLTEEESYSAGRGAVPKRSIMTESRFVGGCDASPKRSIATENVVDKTAAFQKEIDKSPSLKYSIPKKSLAEISDNYDNIERHAFANDMKCLPKVPLTEKSAVPTGAVVMTLGESVRNGESASTLYDTTNSSVISPSKKAPETWLNFGSLLEIEEIYSGLITLADSYEQFTAVVVVEAVSCIFSEAHEILSTVPAGINFKPEVGSLVAAYSPSEETWYRARVLEIEGSTYRVCYIDLGNKEAVEQIKPVPEGPFSELPELAFFAKLHSKINDQVQEKLKKIIQTDNSLKFKVIAKKGLDVKIALCEDEDKNNTAVAEYILGPLLMPAVSPSPPAASSPKTKAAPSAAVRENIGPDCGPPVATRLKETSPPQRETDVKMLAVNDSPKENDVISSDKGPPEKCNGSRCLSRDVRCKLVFSEADRSHSCYVIAVNSVDLLLKLEEMSLEINQQCEGSPASMFHPSRGEACLAKFVRGDGRWYRALCLALDSTCCQVIFVDYGNTEKVCHADIRPIPRQFLELPCLALYLPQQGMGMNLVNGKEEEGAGQTNPPAGFTFLAALNISPDSKIKFLE</sequence>
<dbReference type="SMART" id="SM00333">
    <property type="entry name" value="TUDOR"/>
    <property type="match status" value="2"/>
</dbReference>
<dbReference type="PROSITE" id="PS50865">
    <property type="entry name" value="ZF_MYND_2"/>
    <property type="match status" value="1"/>
</dbReference>
<reference evidence="8" key="1">
    <citation type="submission" date="2015-09" db="EMBL/GenBank/DDBJ databases">
        <title>Scylla olivacea transcriptome.</title>
        <authorList>
            <person name="Ikhwanuddin M."/>
        </authorList>
    </citation>
    <scope>NUCLEOTIDE SEQUENCE</scope>
</reference>
<evidence type="ECO:0000259" key="7">
    <source>
        <dbReference type="PROSITE" id="PS50865"/>
    </source>
</evidence>
<evidence type="ECO:0008006" key="9">
    <source>
        <dbReference type="Google" id="ProtNLM"/>
    </source>
</evidence>
<evidence type="ECO:0000256" key="2">
    <source>
        <dbReference type="ARBA" id="ARBA00022771"/>
    </source>
</evidence>
<organism evidence="8">
    <name type="scientific">Scylla olivacea</name>
    <name type="common">Orange mud crab</name>
    <name type="synonym">Cancer olivacea</name>
    <dbReference type="NCBI Taxonomy" id="85551"/>
    <lineage>
        <taxon>Eukaryota</taxon>
        <taxon>Metazoa</taxon>
        <taxon>Ecdysozoa</taxon>
        <taxon>Arthropoda</taxon>
        <taxon>Crustacea</taxon>
        <taxon>Multicrustacea</taxon>
        <taxon>Malacostraca</taxon>
        <taxon>Eumalacostraca</taxon>
        <taxon>Eucarida</taxon>
        <taxon>Decapoda</taxon>
        <taxon>Pleocyemata</taxon>
        <taxon>Brachyura</taxon>
        <taxon>Eubrachyura</taxon>
        <taxon>Portunoidea</taxon>
        <taxon>Portunidae</taxon>
        <taxon>Portuninae</taxon>
        <taxon>Scylla</taxon>
    </lineage>
</organism>
<dbReference type="InterPro" id="IPR050621">
    <property type="entry name" value="Tudor_domain_containing"/>
</dbReference>
<dbReference type="FunFam" id="2.30.30.140:FF:000018">
    <property type="entry name" value="Serine/threonine-protein kinase 31"/>
    <property type="match status" value="1"/>
</dbReference>
<accession>A0A0P4W6Z6</accession>
<feature type="domain" description="Tudor" evidence="6">
    <location>
        <begin position="390"/>
        <end position="448"/>
    </location>
</feature>
<keyword evidence="1" id="KW-0479">Metal-binding</keyword>